<reference evidence="2 3" key="1">
    <citation type="journal article" date="2013" name="Proc. Natl. Acad. Sci. U.S.A.">
        <title>Fine-scale variation in meiotic recombination in Mimulus inferred from population shotgun sequencing.</title>
        <authorList>
            <person name="Hellsten U."/>
            <person name="Wright K.M."/>
            <person name="Jenkins J."/>
            <person name="Shu S."/>
            <person name="Yuan Y."/>
            <person name="Wessler S.R."/>
            <person name="Schmutz J."/>
            <person name="Willis J.H."/>
            <person name="Rokhsar D.S."/>
        </authorList>
    </citation>
    <scope>NUCLEOTIDE SEQUENCE [LARGE SCALE GENOMIC DNA]</scope>
    <source>
        <strain evidence="3">cv. DUN x IM62</strain>
    </source>
</reference>
<dbReference type="PANTHER" id="PTHR31447:SF0">
    <property type="entry name" value="HYDROXYPROLINE-RICH GLYCOPROTEIN FAMILY PROTEIN"/>
    <property type="match status" value="1"/>
</dbReference>
<evidence type="ECO:0000313" key="3">
    <source>
        <dbReference type="Proteomes" id="UP000030748"/>
    </source>
</evidence>
<dbReference type="PANTHER" id="PTHR31447">
    <property type="entry name" value="HYDROXYPROLINE-RICH GLYCOPROTEIN FAMILY PROTEIN-RELATED"/>
    <property type="match status" value="1"/>
</dbReference>
<accession>A0A022QN74</accession>
<dbReference type="GO" id="GO:0032451">
    <property type="term" value="F:demethylase activity"/>
    <property type="evidence" value="ECO:0007669"/>
    <property type="project" value="InterPro"/>
</dbReference>
<keyword evidence="3" id="KW-1185">Reference proteome</keyword>
<dbReference type="InterPro" id="IPR044842">
    <property type="entry name" value="ALKBH9B/ALKBH10B-like"/>
</dbReference>
<evidence type="ECO:0000256" key="1">
    <source>
        <dbReference type="SAM" id="MobiDB-lite"/>
    </source>
</evidence>
<dbReference type="STRING" id="4155.A0A022QN74"/>
<feature type="compositionally biased region" description="Basic and acidic residues" evidence="1">
    <location>
        <begin position="220"/>
        <end position="246"/>
    </location>
</feature>
<proteinExistence type="predicted"/>
<dbReference type="AlphaFoldDB" id="A0A022QN74"/>
<protein>
    <submittedName>
        <fullName evidence="2">Uncharacterized protein</fullName>
    </submittedName>
</protein>
<sequence>SVLQMQGRSADFTRHAIPSTRKQRILITLVKSQPKRTATPAQPSSNWAPSHIRPPGSIRPMAPQQHFVPVPANGVLTPQQLPPPPANGMQPLFVPAPLVFPAPVALPPPSAGWPPAKNPPPRLPVPGTGVFLPPGKSSNQPPSVAATENIIAESAAVLEENGVGESVATENQNLTAESAPVLEENGVGKSVATENQNLTVESLAVSEENGVAKSNGVSQHECDGTSTDVKEDERGNCDSCKSDEAS</sequence>
<dbReference type="EMBL" id="KI631110">
    <property type="protein sequence ID" value="EYU30157.1"/>
    <property type="molecule type" value="Genomic_DNA"/>
</dbReference>
<feature type="region of interest" description="Disordered" evidence="1">
    <location>
        <begin position="207"/>
        <end position="246"/>
    </location>
</feature>
<gene>
    <name evidence="2" type="ORF">MIMGU_mgv1a025717mg</name>
</gene>
<evidence type="ECO:0000313" key="2">
    <source>
        <dbReference type="EMBL" id="EYU30157.1"/>
    </source>
</evidence>
<dbReference type="GO" id="GO:0006402">
    <property type="term" value="P:mRNA catabolic process"/>
    <property type="evidence" value="ECO:0007669"/>
    <property type="project" value="InterPro"/>
</dbReference>
<organism evidence="2 3">
    <name type="scientific">Erythranthe guttata</name>
    <name type="common">Yellow monkey flower</name>
    <name type="synonym">Mimulus guttatus</name>
    <dbReference type="NCBI Taxonomy" id="4155"/>
    <lineage>
        <taxon>Eukaryota</taxon>
        <taxon>Viridiplantae</taxon>
        <taxon>Streptophyta</taxon>
        <taxon>Embryophyta</taxon>
        <taxon>Tracheophyta</taxon>
        <taxon>Spermatophyta</taxon>
        <taxon>Magnoliopsida</taxon>
        <taxon>eudicotyledons</taxon>
        <taxon>Gunneridae</taxon>
        <taxon>Pentapetalae</taxon>
        <taxon>asterids</taxon>
        <taxon>lamiids</taxon>
        <taxon>Lamiales</taxon>
        <taxon>Phrymaceae</taxon>
        <taxon>Erythranthe</taxon>
    </lineage>
</organism>
<name>A0A022QN74_ERYGU</name>
<feature type="non-terminal residue" evidence="2">
    <location>
        <position position="1"/>
    </location>
</feature>
<dbReference type="Proteomes" id="UP000030748">
    <property type="component" value="Unassembled WGS sequence"/>
</dbReference>
<dbReference type="eggNOG" id="KOG4176">
    <property type="taxonomic scope" value="Eukaryota"/>
</dbReference>
<dbReference type="GO" id="GO:0003729">
    <property type="term" value="F:mRNA binding"/>
    <property type="evidence" value="ECO:0007669"/>
    <property type="project" value="InterPro"/>
</dbReference>